<reference evidence="2" key="1">
    <citation type="journal article" date="2023" name="Mol. Phylogenet. Evol.">
        <title>Genome-scale phylogeny and comparative genomics of the fungal order Sordariales.</title>
        <authorList>
            <person name="Hensen N."/>
            <person name="Bonometti L."/>
            <person name="Westerberg I."/>
            <person name="Brannstrom I.O."/>
            <person name="Guillou S."/>
            <person name="Cros-Aarteil S."/>
            <person name="Calhoun S."/>
            <person name="Haridas S."/>
            <person name="Kuo A."/>
            <person name="Mondo S."/>
            <person name="Pangilinan J."/>
            <person name="Riley R."/>
            <person name="LaButti K."/>
            <person name="Andreopoulos B."/>
            <person name="Lipzen A."/>
            <person name="Chen C."/>
            <person name="Yan M."/>
            <person name="Daum C."/>
            <person name="Ng V."/>
            <person name="Clum A."/>
            <person name="Steindorff A."/>
            <person name="Ohm R.A."/>
            <person name="Martin F."/>
            <person name="Silar P."/>
            <person name="Natvig D.O."/>
            <person name="Lalanne C."/>
            <person name="Gautier V."/>
            <person name="Ament-Velasquez S.L."/>
            <person name="Kruys A."/>
            <person name="Hutchinson M.I."/>
            <person name="Powell A.J."/>
            <person name="Barry K."/>
            <person name="Miller A.N."/>
            <person name="Grigoriev I.V."/>
            <person name="Debuchy R."/>
            <person name="Gladieux P."/>
            <person name="Hiltunen Thoren M."/>
            <person name="Johannesson H."/>
        </authorList>
    </citation>
    <scope>NUCLEOTIDE SEQUENCE</scope>
    <source>
        <strain evidence="2">CBS 103.79</strain>
    </source>
</reference>
<feature type="compositionally biased region" description="Low complexity" evidence="1">
    <location>
        <begin position="1328"/>
        <end position="1342"/>
    </location>
</feature>
<keyword evidence="3" id="KW-1185">Reference proteome</keyword>
<feature type="compositionally biased region" description="Low complexity" evidence="1">
    <location>
        <begin position="1059"/>
        <end position="1076"/>
    </location>
</feature>
<comment type="caution">
    <text evidence="2">The sequence shown here is derived from an EMBL/GenBank/DDBJ whole genome shotgun (WGS) entry which is preliminary data.</text>
</comment>
<feature type="compositionally biased region" description="Low complexity" evidence="1">
    <location>
        <begin position="321"/>
        <end position="331"/>
    </location>
</feature>
<feature type="compositionally biased region" description="Low complexity" evidence="1">
    <location>
        <begin position="126"/>
        <end position="142"/>
    </location>
</feature>
<feature type="compositionally biased region" description="Polar residues" evidence="1">
    <location>
        <begin position="1041"/>
        <end position="1058"/>
    </location>
</feature>
<evidence type="ECO:0000313" key="2">
    <source>
        <dbReference type="EMBL" id="KAK3904268.1"/>
    </source>
</evidence>
<feature type="region of interest" description="Disordered" evidence="1">
    <location>
        <begin position="1179"/>
        <end position="1300"/>
    </location>
</feature>
<feature type="compositionally biased region" description="Basic and acidic residues" evidence="1">
    <location>
        <begin position="1112"/>
        <end position="1126"/>
    </location>
</feature>
<feature type="compositionally biased region" description="Low complexity" evidence="1">
    <location>
        <begin position="1405"/>
        <end position="1415"/>
    </location>
</feature>
<evidence type="ECO:0000313" key="3">
    <source>
        <dbReference type="Proteomes" id="UP001303889"/>
    </source>
</evidence>
<feature type="region of interest" description="Disordered" evidence="1">
    <location>
        <begin position="1"/>
        <end position="173"/>
    </location>
</feature>
<gene>
    <name evidence="2" type="ORF">C8A05DRAFT_13831</name>
</gene>
<sequence length="1415" mass="151431">MDRGSRSSISRGRGAAKKSQPEQQQHQQQQQQHQQQPPLQGHPFSDSAGPSTPEPSVLPPAHRMAYTAPQRGTKSRQANTAVAATPHRASSPLADQALRATVRADRPPRSMTFNSPSFTFESPSVAGSTMAPSAAGAGAAFPARKRSKTFETPFDGTADDDAHSKGGHSLRKRARIDYAQVMIDDELGSFPTNNDLVVKPATTPSARNRKRKAGHEDSGDDSEDLASNPKRYRVDKSPAPSRALPARRRNTAKKLSADLTAYADQPSDNEVQDTILVSVPTGPGAPPSEEGSDHSSPRDLETASPSASSDNEIDDARIQVRPSTPSMRPSTPNMPPAEPASGAPSTSTLGREDASAMNGTAEDGTADQDAEMRDSAGHGTVPDINGNSARGSLPVAAETDDSTPVAQSYITNMPTVAEPASNATLPLGSVVPPPSEPPQAEPQNSQPQEEREPSQQPTTVESSVEIPQSPAVSAPEPTAAQDANVPLLPQEMAGSPPPSRPASRLGLKPTTGPARFDKLVPIYNAETPFASHLNLTPYCNENTALPGPYTEWVHPVAPSVEQSTPVVVPTPAFSPIEKPKSEVEWNPTRRLKTSEFFALWRQEKKRRQEKGEPPISLAKFNNECVRRYKAAHSEDVALATPSSTLEPSDSRTVVAERLSAPPVPVALDEVARESQAPESRLPTAAPSPAPLEEPTPQEDGAEDEQDADEAADDQAKPDSPGEPIEVTRHPQKQYLFPKIRDANEFAEAFEGYQGFTTEYLCDVVAAGVEALNAWQQEYAELKKILDDEENAKRRRAHDKTLVNWENRQKADEPPAPRRHFDDVGKGPTAFEIRGARAPKPYIDDPLLERQKDEDRIMAQAYGFKHNTHPSQVGRQNPEEQRWEMPENRLRRRTEKGAELAEENVVEGKRVRKPRHVSDQSKDPSRSGTPTGIVALGPGRRPRRRGAAASFSESPRKGRAARTRATLLAEGQQQGGNELADEEEMDVDEKPKPQRRRGRGAAFLEPPTTVPAGPSGEGTTKPKRGRGAKGQQGSNAQGGGEITTSSFYSNVSTQPDSRPSTASSEQSSQTAETMESTYSLREKRKRNFAIENDPELETRPARRARGAVAQKQDAPELKKRASRKKEPAAPPPLPPPPPPAPPALTLAPVLLPPQVGLPLPQPPTPAPFFLNFVAGPRMDVGNGPQPVPTHTGAGPTPFLHTFTAAPAFAPGAPPPQAQPPSAKKPITKIKVTNNGTGSQASSRAQTPTSGASGSKTGAKRSRGNKGGSSAEAKGAAGANGGGDLDKPYAEMTKSEKMSWSMRRRWASGEMQGAVAKRRTTLAIKKAEKAAGNGNPDNADPNDMGGMGHMTDMESAGPSDPTTPASMYGPPPPGPGPLALPQGPPMMLQPTPPPQGFLQHPPYQQYGMPPGRMGPMP</sequence>
<feature type="compositionally biased region" description="Polar residues" evidence="1">
    <location>
        <begin position="111"/>
        <end position="122"/>
    </location>
</feature>
<proteinExistence type="predicted"/>
<feature type="compositionally biased region" description="Pro residues" evidence="1">
    <location>
        <begin position="1367"/>
        <end position="1382"/>
    </location>
</feature>
<feature type="compositionally biased region" description="Acidic residues" evidence="1">
    <location>
        <begin position="695"/>
        <end position="712"/>
    </location>
</feature>
<feature type="compositionally biased region" description="Polar residues" evidence="1">
    <location>
        <begin position="70"/>
        <end position="82"/>
    </location>
</feature>
<feature type="compositionally biased region" description="Low complexity" evidence="1">
    <location>
        <begin position="21"/>
        <end position="43"/>
    </location>
</feature>
<feature type="compositionally biased region" description="Basic and acidic residues" evidence="1">
    <location>
        <begin position="291"/>
        <end position="301"/>
    </location>
</feature>
<feature type="region of interest" description="Disordered" evidence="1">
    <location>
        <begin position="670"/>
        <end position="733"/>
    </location>
</feature>
<feature type="compositionally biased region" description="Low complexity" evidence="1">
    <location>
        <begin position="1194"/>
        <end position="1209"/>
    </location>
</feature>
<reference evidence="2" key="2">
    <citation type="submission" date="2023-05" db="EMBL/GenBank/DDBJ databases">
        <authorList>
            <consortium name="Lawrence Berkeley National Laboratory"/>
            <person name="Steindorff A."/>
            <person name="Hensen N."/>
            <person name="Bonometti L."/>
            <person name="Westerberg I."/>
            <person name="Brannstrom I.O."/>
            <person name="Guillou S."/>
            <person name="Cros-Aarteil S."/>
            <person name="Calhoun S."/>
            <person name="Haridas S."/>
            <person name="Kuo A."/>
            <person name="Mondo S."/>
            <person name="Pangilinan J."/>
            <person name="Riley R."/>
            <person name="Labutti K."/>
            <person name="Andreopoulos B."/>
            <person name="Lipzen A."/>
            <person name="Chen C."/>
            <person name="Yanf M."/>
            <person name="Daum C."/>
            <person name="Ng V."/>
            <person name="Clum A."/>
            <person name="Ohm R."/>
            <person name="Martin F."/>
            <person name="Silar P."/>
            <person name="Natvig D."/>
            <person name="Lalanne C."/>
            <person name="Gautier V."/>
            <person name="Ament-Velasquez S.L."/>
            <person name="Kruys A."/>
            <person name="Hutchinson M.I."/>
            <person name="Powell A.J."/>
            <person name="Barry K."/>
            <person name="Miller A.N."/>
            <person name="Grigoriev I.V."/>
            <person name="Debuchy R."/>
            <person name="Gladieux P."/>
            <person name="Thoren M.H."/>
            <person name="Johannesson H."/>
        </authorList>
    </citation>
    <scope>NUCLEOTIDE SEQUENCE</scope>
    <source>
        <strain evidence="2">CBS 103.79</strain>
    </source>
</reference>
<feature type="compositionally biased region" description="Low complexity" evidence="1">
    <location>
        <begin position="1266"/>
        <end position="1275"/>
    </location>
</feature>
<feature type="compositionally biased region" description="Polar residues" evidence="1">
    <location>
        <begin position="1229"/>
        <end position="1254"/>
    </location>
</feature>
<feature type="region of interest" description="Disordered" evidence="1">
    <location>
        <begin position="863"/>
        <end position="1146"/>
    </location>
</feature>
<accession>A0AAN6MQS5</accession>
<organism evidence="2 3">
    <name type="scientific">Staphylotrichum tortipilum</name>
    <dbReference type="NCBI Taxonomy" id="2831512"/>
    <lineage>
        <taxon>Eukaryota</taxon>
        <taxon>Fungi</taxon>
        <taxon>Dikarya</taxon>
        <taxon>Ascomycota</taxon>
        <taxon>Pezizomycotina</taxon>
        <taxon>Sordariomycetes</taxon>
        <taxon>Sordariomycetidae</taxon>
        <taxon>Sordariales</taxon>
        <taxon>Chaetomiaceae</taxon>
        <taxon>Staphylotrichum</taxon>
    </lineage>
</organism>
<feature type="compositionally biased region" description="Pro residues" evidence="1">
    <location>
        <begin position="431"/>
        <end position="440"/>
    </location>
</feature>
<dbReference type="Proteomes" id="UP001303889">
    <property type="component" value="Unassembled WGS sequence"/>
</dbReference>
<feature type="compositionally biased region" description="Basic and acidic residues" evidence="1">
    <location>
        <begin position="876"/>
        <end position="898"/>
    </location>
</feature>
<feature type="region of interest" description="Disordered" evidence="1">
    <location>
        <begin position="1325"/>
        <end position="1415"/>
    </location>
</feature>
<protein>
    <submittedName>
        <fullName evidence="2">Uncharacterized protein</fullName>
    </submittedName>
</protein>
<feature type="region of interest" description="Disordered" evidence="1">
    <location>
        <begin position="187"/>
        <end position="512"/>
    </location>
</feature>
<feature type="compositionally biased region" description="Low complexity" evidence="1">
    <location>
        <begin position="1"/>
        <end position="13"/>
    </location>
</feature>
<feature type="compositionally biased region" description="Polar residues" evidence="1">
    <location>
        <begin position="402"/>
        <end position="414"/>
    </location>
</feature>
<evidence type="ECO:0000256" key="1">
    <source>
        <dbReference type="SAM" id="MobiDB-lite"/>
    </source>
</evidence>
<feature type="compositionally biased region" description="Basic and acidic residues" evidence="1">
    <location>
        <begin position="915"/>
        <end position="924"/>
    </location>
</feature>
<feature type="compositionally biased region" description="Basic and acidic residues" evidence="1">
    <location>
        <begin position="1282"/>
        <end position="1295"/>
    </location>
</feature>
<dbReference type="EMBL" id="MU855405">
    <property type="protein sequence ID" value="KAK3904268.1"/>
    <property type="molecule type" value="Genomic_DNA"/>
</dbReference>
<feature type="compositionally biased region" description="Pro residues" evidence="1">
    <location>
        <begin position="1127"/>
        <end position="1141"/>
    </location>
</feature>
<name>A0AAN6MQS5_9PEZI</name>